<feature type="signal peptide" evidence="5">
    <location>
        <begin position="1"/>
        <end position="18"/>
    </location>
</feature>
<protein>
    <submittedName>
        <fullName evidence="6">Esterase PHB depolymerase</fullName>
    </submittedName>
</protein>
<reference evidence="6" key="1">
    <citation type="submission" date="2020-06" db="EMBL/GenBank/DDBJ databases">
        <authorList>
            <consortium name="Plant Systems Biology data submission"/>
        </authorList>
    </citation>
    <scope>NUCLEOTIDE SEQUENCE</scope>
    <source>
        <strain evidence="6">D6</strain>
    </source>
</reference>
<sequence>MMLRLALVALISLQSVVAQQAECDGYGYGPDVLTTQLGVEMPQNCYEEDETGNTRCYHTYVPPCAEGKPSPLLMILHGSQSCPVVNANENGWIQKAQEECFVIVYPLGNMVQLSSFELEMNCWEVPGGLNLPPAPIPDGPVADPCCCSTEETSVPGSVDLDFLHKVIESVVMEEMVDVSRIYLSGHSNGCILAHAYLRTYSDIVAAMSCTAAPAITPIPDSYNPTPQLSIRGQLDEIVAYDGLFIDDLLFGEFFIFPSAEACFEEYLEANGCQGPEDADSTTVAVPEMDLPGVTATMEHRKGRGCAADTELVILNTAGHAIVNNDVEDNPLAATTTVDITSLMWDFVARQSRSEPAPLTTTAALTATVDAGGNETDTADGEPDMADAGGNGADTADSEPDMAEAGGNETDTADGEPGMADAGGNGADTADGEPDMAEAGGNATDTADGEPTAANAGGNGADTADSEPSNSSDNTEGESIGVVGAGLNALVLSLALLCSFLAY</sequence>
<feature type="chain" id="PRO_5040449372" evidence="5">
    <location>
        <begin position="19"/>
        <end position="502"/>
    </location>
</feature>
<dbReference type="EMBL" id="CAICTM010000457">
    <property type="protein sequence ID" value="CAB9510900.1"/>
    <property type="molecule type" value="Genomic_DNA"/>
</dbReference>
<keyword evidence="4" id="KW-0812">Transmembrane</keyword>
<comment type="caution">
    <text evidence="6">The sequence shown here is derived from an EMBL/GenBank/DDBJ whole genome shotgun (WGS) entry which is preliminary data.</text>
</comment>
<dbReference type="OrthoDB" id="48526at2759"/>
<feature type="transmembrane region" description="Helical" evidence="4">
    <location>
        <begin position="479"/>
        <end position="501"/>
    </location>
</feature>
<dbReference type="PANTHER" id="PTHR43037">
    <property type="entry name" value="UNNAMED PRODUCT-RELATED"/>
    <property type="match status" value="1"/>
</dbReference>
<dbReference type="InterPro" id="IPR050955">
    <property type="entry name" value="Plant_Biomass_Hydrol_Est"/>
</dbReference>
<evidence type="ECO:0000313" key="6">
    <source>
        <dbReference type="EMBL" id="CAB9510900.1"/>
    </source>
</evidence>
<evidence type="ECO:0000256" key="4">
    <source>
        <dbReference type="SAM" id="Phobius"/>
    </source>
</evidence>
<dbReference type="AlphaFoldDB" id="A0A9N8DYZ1"/>
<dbReference type="SUPFAM" id="SSF53474">
    <property type="entry name" value="alpha/beta-Hydrolases"/>
    <property type="match status" value="1"/>
</dbReference>
<dbReference type="Gene3D" id="3.40.50.1820">
    <property type="entry name" value="alpha/beta hydrolase"/>
    <property type="match status" value="1"/>
</dbReference>
<keyword evidence="4" id="KW-0472">Membrane</keyword>
<dbReference type="InterPro" id="IPR029058">
    <property type="entry name" value="AB_hydrolase_fold"/>
</dbReference>
<gene>
    <name evidence="6" type="ORF">SEMRO_458_G147130.1</name>
</gene>
<feature type="region of interest" description="Disordered" evidence="3">
    <location>
        <begin position="367"/>
        <end position="476"/>
    </location>
</feature>
<keyword evidence="1 5" id="KW-0732">Signal</keyword>
<organism evidence="6 7">
    <name type="scientific">Seminavis robusta</name>
    <dbReference type="NCBI Taxonomy" id="568900"/>
    <lineage>
        <taxon>Eukaryota</taxon>
        <taxon>Sar</taxon>
        <taxon>Stramenopiles</taxon>
        <taxon>Ochrophyta</taxon>
        <taxon>Bacillariophyta</taxon>
        <taxon>Bacillariophyceae</taxon>
        <taxon>Bacillariophycidae</taxon>
        <taxon>Naviculales</taxon>
        <taxon>Naviculaceae</taxon>
        <taxon>Seminavis</taxon>
    </lineage>
</organism>
<dbReference type="Proteomes" id="UP001153069">
    <property type="component" value="Unassembled WGS sequence"/>
</dbReference>
<name>A0A9N8DYZ1_9STRA</name>
<dbReference type="GO" id="GO:0016787">
    <property type="term" value="F:hydrolase activity"/>
    <property type="evidence" value="ECO:0007669"/>
    <property type="project" value="UniProtKB-KW"/>
</dbReference>
<evidence type="ECO:0000256" key="3">
    <source>
        <dbReference type="SAM" id="MobiDB-lite"/>
    </source>
</evidence>
<dbReference type="PANTHER" id="PTHR43037:SF5">
    <property type="entry name" value="FERULOYL ESTERASE"/>
    <property type="match status" value="1"/>
</dbReference>
<evidence type="ECO:0000256" key="2">
    <source>
        <dbReference type="ARBA" id="ARBA00022801"/>
    </source>
</evidence>
<keyword evidence="2" id="KW-0378">Hydrolase</keyword>
<evidence type="ECO:0000256" key="5">
    <source>
        <dbReference type="SAM" id="SignalP"/>
    </source>
</evidence>
<keyword evidence="7" id="KW-1185">Reference proteome</keyword>
<evidence type="ECO:0000256" key="1">
    <source>
        <dbReference type="ARBA" id="ARBA00022729"/>
    </source>
</evidence>
<proteinExistence type="predicted"/>
<accession>A0A9N8DYZ1</accession>
<keyword evidence="4" id="KW-1133">Transmembrane helix</keyword>
<evidence type="ECO:0000313" key="7">
    <source>
        <dbReference type="Proteomes" id="UP001153069"/>
    </source>
</evidence>